<keyword evidence="3" id="KW-1185">Reference proteome</keyword>
<accession>A0ABV7DNA8</accession>
<dbReference type="RefSeq" id="WP_197642401.1">
    <property type="nucleotide sequence ID" value="NZ_JAEACP010000004.1"/>
</dbReference>
<reference evidence="3" key="1">
    <citation type="journal article" date="2019" name="Int. J. Syst. Evol. Microbiol.">
        <title>The Global Catalogue of Microorganisms (GCM) 10K type strain sequencing project: providing services to taxonomists for standard genome sequencing and annotation.</title>
        <authorList>
            <consortium name="The Broad Institute Genomics Platform"/>
            <consortium name="The Broad Institute Genome Sequencing Center for Infectious Disease"/>
            <person name="Wu L."/>
            <person name="Ma J."/>
        </authorList>
    </citation>
    <scope>NUCLEOTIDE SEQUENCE [LARGE SCALE GENOMIC DNA]</scope>
    <source>
        <strain evidence="3">KCTC 62102</strain>
    </source>
</reference>
<protein>
    <submittedName>
        <fullName evidence="2">Uncharacterized protein</fullName>
    </submittedName>
</protein>
<dbReference type="PROSITE" id="PS51257">
    <property type="entry name" value="PROKAR_LIPOPROTEIN"/>
    <property type="match status" value="1"/>
</dbReference>
<organism evidence="2 3">
    <name type="scientific">Tabrizicola soli</name>
    <dbReference type="NCBI Taxonomy" id="2185115"/>
    <lineage>
        <taxon>Bacteria</taxon>
        <taxon>Pseudomonadati</taxon>
        <taxon>Pseudomonadota</taxon>
        <taxon>Alphaproteobacteria</taxon>
        <taxon>Rhodobacterales</taxon>
        <taxon>Paracoccaceae</taxon>
        <taxon>Tabrizicola</taxon>
    </lineage>
</organism>
<dbReference type="Proteomes" id="UP001595445">
    <property type="component" value="Unassembled WGS sequence"/>
</dbReference>
<evidence type="ECO:0000313" key="3">
    <source>
        <dbReference type="Proteomes" id="UP001595445"/>
    </source>
</evidence>
<proteinExistence type="predicted"/>
<evidence type="ECO:0000256" key="1">
    <source>
        <dbReference type="SAM" id="SignalP"/>
    </source>
</evidence>
<feature type="chain" id="PRO_5045297462" evidence="1">
    <location>
        <begin position="22"/>
        <end position="47"/>
    </location>
</feature>
<gene>
    <name evidence="2" type="ORF">ACFOD6_00215</name>
</gene>
<evidence type="ECO:0000313" key="2">
    <source>
        <dbReference type="EMBL" id="MFC3084457.1"/>
    </source>
</evidence>
<keyword evidence="1" id="KW-0732">Signal</keyword>
<dbReference type="EMBL" id="JBHRSM010000001">
    <property type="protein sequence ID" value="MFC3084457.1"/>
    <property type="molecule type" value="Genomic_DNA"/>
</dbReference>
<feature type="signal peptide" evidence="1">
    <location>
        <begin position="1"/>
        <end position="21"/>
    </location>
</feature>
<comment type="caution">
    <text evidence="2">The sequence shown here is derived from an EMBL/GenBank/DDBJ whole genome shotgun (WGS) entry which is preliminary data.</text>
</comment>
<name>A0ABV7DNA8_9RHOB</name>
<sequence length="47" mass="4600">MRKTGLVAVMALLTLATAACAPLVVGGAAAVVADEAIEQEKGGDGLF</sequence>